<comment type="caution">
    <text evidence="1">The sequence shown here is derived from an EMBL/GenBank/DDBJ whole genome shotgun (WGS) entry which is preliminary data.</text>
</comment>
<sequence length="189" mass="21249">MSDQYFSVPHRLPLNVTPLVDDSELPTLEQLDDEIPDAFKLASEVSTVDSGTARALRNMGDTGDEIAAFLEQQARKINVIMGYILSMQDDPELRHHTVSFGASEFIYESDKAVTEGSYLQVKLFLHDEASAVYAYAQVTGCESVEEQFHVSAKFCRLRESDHELLIRATLHVQSKLLKKRAEKRKGEDA</sequence>
<organism evidence="1 2">
    <name type="scientific">Corallincola platygyrae</name>
    <dbReference type="NCBI Taxonomy" id="1193278"/>
    <lineage>
        <taxon>Bacteria</taxon>
        <taxon>Pseudomonadati</taxon>
        <taxon>Pseudomonadota</taxon>
        <taxon>Gammaproteobacteria</taxon>
        <taxon>Alteromonadales</taxon>
        <taxon>Psychromonadaceae</taxon>
        <taxon>Corallincola</taxon>
    </lineage>
</organism>
<name>A0ABW4XP63_9GAMM</name>
<keyword evidence="2" id="KW-1185">Reference proteome</keyword>
<dbReference type="Proteomes" id="UP001597380">
    <property type="component" value="Unassembled WGS sequence"/>
</dbReference>
<evidence type="ECO:0000313" key="1">
    <source>
        <dbReference type="EMBL" id="MFD2095809.1"/>
    </source>
</evidence>
<evidence type="ECO:0000313" key="2">
    <source>
        <dbReference type="Proteomes" id="UP001597380"/>
    </source>
</evidence>
<reference evidence="2" key="1">
    <citation type="journal article" date="2019" name="Int. J. Syst. Evol. Microbiol.">
        <title>The Global Catalogue of Microorganisms (GCM) 10K type strain sequencing project: providing services to taxonomists for standard genome sequencing and annotation.</title>
        <authorList>
            <consortium name="The Broad Institute Genomics Platform"/>
            <consortium name="The Broad Institute Genome Sequencing Center for Infectious Disease"/>
            <person name="Wu L."/>
            <person name="Ma J."/>
        </authorList>
    </citation>
    <scope>NUCLEOTIDE SEQUENCE [LARGE SCALE GENOMIC DNA]</scope>
    <source>
        <strain evidence="2">CGMCC 1.10992</strain>
    </source>
</reference>
<accession>A0ABW4XP63</accession>
<proteinExistence type="predicted"/>
<gene>
    <name evidence="1" type="ORF">ACFSJ3_07415</name>
</gene>
<dbReference type="EMBL" id="JBHUHT010000009">
    <property type="protein sequence ID" value="MFD2095809.1"/>
    <property type="molecule type" value="Genomic_DNA"/>
</dbReference>
<dbReference type="RefSeq" id="WP_345340124.1">
    <property type="nucleotide sequence ID" value="NZ_BAABLI010000014.1"/>
</dbReference>
<protein>
    <submittedName>
        <fullName evidence="1">PilZ domain-containing protein</fullName>
    </submittedName>
</protein>